<dbReference type="Gene3D" id="3.40.30.10">
    <property type="entry name" value="Glutaredoxin"/>
    <property type="match status" value="1"/>
</dbReference>
<dbReference type="InterPro" id="IPR011767">
    <property type="entry name" value="GLR_AS"/>
</dbReference>
<keyword evidence="3" id="KW-0249">Electron transport</keyword>
<comment type="function">
    <text evidence="1">Has a glutathione-disulfide oxidoreductase activity in the presence of NADPH and glutathione reductase. Reduces low molecular weight disulfides and proteins.</text>
</comment>
<dbReference type="PROSITE" id="PS00195">
    <property type="entry name" value="GLUTAREDOXIN_1"/>
    <property type="match status" value="1"/>
</dbReference>
<evidence type="ECO:0000256" key="5">
    <source>
        <dbReference type="ARBA" id="ARBA00023284"/>
    </source>
</evidence>
<dbReference type="InterPro" id="IPR011899">
    <property type="entry name" value="Glutaredoxin_euk/vir"/>
</dbReference>
<dbReference type="GO" id="GO:0003824">
    <property type="term" value="F:catalytic activity"/>
    <property type="evidence" value="ECO:0007669"/>
    <property type="project" value="UniProtKB-ARBA"/>
</dbReference>
<protein>
    <recommendedName>
        <fullName evidence="6">Glutaredoxin domain-containing protein</fullName>
    </recommendedName>
</protein>
<dbReference type="EMBL" id="JBGFUD010008749">
    <property type="protein sequence ID" value="MFH4982215.1"/>
    <property type="molecule type" value="Genomic_DNA"/>
</dbReference>
<dbReference type="PANTHER" id="PTHR45694">
    <property type="entry name" value="GLUTAREDOXIN 2"/>
    <property type="match status" value="1"/>
</dbReference>
<feature type="domain" description="Glutaredoxin" evidence="6">
    <location>
        <begin position="34"/>
        <end position="98"/>
    </location>
</feature>
<keyword evidence="8" id="KW-1185">Reference proteome</keyword>
<comment type="caution">
    <text evidence="7">The sequence shown here is derived from an EMBL/GenBank/DDBJ whole genome shotgun (WGS) entry which is preliminary data.</text>
</comment>
<evidence type="ECO:0000259" key="6">
    <source>
        <dbReference type="Pfam" id="PF00462"/>
    </source>
</evidence>
<evidence type="ECO:0000256" key="2">
    <source>
        <dbReference type="ARBA" id="ARBA00022448"/>
    </source>
</evidence>
<evidence type="ECO:0000256" key="3">
    <source>
        <dbReference type="ARBA" id="ARBA00022982"/>
    </source>
</evidence>
<evidence type="ECO:0000256" key="4">
    <source>
        <dbReference type="ARBA" id="ARBA00023157"/>
    </source>
</evidence>
<dbReference type="PANTHER" id="PTHR45694:SF18">
    <property type="entry name" value="GLUTAREDOXIN-1-RELATED"/>
    <property type="match status" value="1"/>
</dbReference>
<evidence type="ECO:0000313" key="8">
    <source>
        <dbReference type="Proteomes" id="UP001608902"/>
    </source>
</evidence>
<dbReference type="PROSITE" id="PS51354">
    <property type="entry name" value="GLUTAREDOXIN_2"/>
    <property type="match status" value="1"/>
</dbReference>
<accession>A0ABD6F0K8</accession>
<keyword evidence="4" id="KW-1015">Disulfide bond</keyword>
<dbReference type="Proteomes" id="UP001608902">
    <property type="component" value="Unassembled WGS sequence"/>
</dbReference>
<dbReference type="InterPro" id="IPR014025">
    <property type="entry name" value="Glutaredoxin_subgr"/>
</dbReference>
<dbReference type="InterPro" id="IPR036249">
    <property type="entry name" value="Thioredoxin-like_sf"/>
</dbReference>
<name>A0ABD6F0K8_9BILA</name>
<keyword evidence="5" id="KW-0676">Redox-active center</keyword>
<dbReference type="InterPro" id="IPR002109">
    <property type="entry name" value="Glutaredoxin"/>
</dbReference>
<dbReference type="NCBIfam" id="TIGR02180">
    <property type="entry name" value="GRX_euk"/>
    <property type="match status" value="1"/>
</dbReference>
<keyword evidence="2" id="KW-0813">Transport</keyword>
<evidence type="ECO:0000313" key="7">
    <source>
        <dbReference type="EMBL" id="MFH4982215.1"/>
    </source>
</evidence>
<proteinExistence type="predicted"/>
<dbReference type="SUPFAM" id="SSF52833">
    <property type="entry name" value="Thioredoxin-like"/>
    <property type="match status" value="1"/>
</dbReference>
<organism evidence="7 8">
    <name type="scientific">Gnathostoma spinigerum</name>
    <dbReference type="NCBI Taxonomy" id="75299"/>
    <lineage>
        <taxon>Eukaryota</taxon>
        <taxon>Metazoa</taxon>
        <taxon>Ecdysozoa</taxon>
        <taxon>Nematoda</taxon>
        <taxon>Chromadorea</taxon>
        <taxon>Rhabditida</taxon>
        <taxon>Spirurina</taxon>
        <taxon>Gnathostomatomorpha</taxon>
        <taxon>Gnathostomatoidea</taxon>
        <taxon>Gnathostomatidae</taxon>
        <taxon>Gnathostoma</taxon>
    </lineage>
</organism>
<reference evidence="7 8" key="1">
    <citation type="submission" date="2024-08" db="EMBL/GenBank/DDBJ databases">
        <title>Gnathostoma spinigerum genome.</title>
        <authorList>
            <person name="Gonzalez-Bertolin B."/>
            <person name="Monzon S."/>
            <person name="Zaballos A."/>
            <person name="Jimenez P."/>
            <person name="Dekumyoy P."/>
            <person name="Varona S."/>
            <person name="Cuesta I."/>
            <person name="Sumanam S."/>
            <person name="Adisakwattana P."/>
            <person name="Gasser R.B."/>
            <person name="Hernandez-Gonzalez A."/>
            <person name="Young N.D."/>
            <person name="Perteguer M.J."/>
        </authorList>
    </citation>
    <scope>NUCLEOTIDE SEQUENCE [LARGE SCALE GENOMIC DNA]</scope>
    <source>
        <strain evidence="7">AL3</strain>
        <tissue evidence="7">Liver</tissue>
    </source>
</reference>
<dbReference type="AlphaFoldDB" id="A0ABD6F0K8"/>
<dbReference type="PRINTS" id="PR00160">
    <property type="entry name" value="GLUTAREDOXIN"/>
</dbReference>
<dbReference type="Pfam" id="PF00462">
    <property type="entry name" value="Glutaredoxin"/>
    <property type="match status" value="1"/>
</dbReference>
<gene>
    <name evidence="7" type="ORF">AB6A40_008924</name>
</gene>
<sequence length="124" mass="13764">MDFLRKIFGSDDKHANAMCDAKSYVDSVIKSRKIVIFSKTYCPYCIKAKHALQSYQLKEGSLECVELNKRSDCSEVQAYLKTITGESTVPRVFIGGKFFGGGDDTIAAKRGGLLEQKLKEVDAL</sequence>
<evidence type="ECO:0000256" key="1">
    <source>
        <dbReference type="ARBA" id="ARBA00002549"/>
    </source>
</evidence>